<dbReference type="EMBL" id="JBDIVE010000003">
    <property type="protein sequence ID" value="MEN3068485.1"/>
    <property type="molecule type" value="Genomic_DNA"/>
</dbReference>
<keyword evidence="4" id="KW-0808">Transferase</keyword>
<evidence type="ECO:0000313" key="4">
    <source>
        <dbReference type="EMBL" id="MEN3068485.1"/>
    </source>
</evidence>
<dbReference type="InterPro" id="IPR050640">
    <property type="entry name" value="Bact_2-comp_sensor_kinase"/>
</dbReference>
<keyword evidence="2" id="KW-0812">Transmembrane</keyword>
<dbReference type="GO" id="GO:0016301">
    <property type="term" value="F:kinase activity"/>
    <property type="evidence" value="ECO:0007669"/>
    <property type="project" value="UniProtKB-KW"/>
</dbReference>
<accession>A0ABU9YXS5</accession>
<dbReference type="Pfam" id="PF06580">
    <property type="entry name" value="His_kinase"/>
    <property type="match status" value="1"/>
</dbReference>
<dbReference type="Gene3D" id="3.30.565.10">
    <property type="entry name" value="Histidine kinase-like ATPase, C-terminal domain"/>
    <property type="match status" value="1"/>
</dbReference>
<dbReference type="PANTHER" id="PTHR34220">
    <property type="entry name" value="SENSOR HISTIDINE KINASE YPDA"/>
    <property type="match status" value="1"/>
</dbReference>
<feature type="domain" description="Signal transduction histidine kinase internal region" evidence="3">
    <location>
        <begin position="169"/>
        <end position="246"/>
    </location>
</feature>
<dbReference type="PANTHER" id="PTHR34220:SF7">
    <property type="entry name" value="SENSOR HISTIDINE KINASE YPDA"/>
    <property type="match status" value="1"/>
</dbReference>
<dbReference type="InterPro" id="IPR036890">
    <property type="entry name" value="HATPase_C_sf"/>
</dbReference>
<feature type="region of interest" description="Disordered" evidence="1">
    <location>
        <begin position="1"/>
        <end position="26"/>
    </location>
</feature>
<protein>
    <submittedName>
        <fullName evidence="4">Histidine kinase</fullName>
    </submittedName>
</protein>
<reference evidence="4 5" key="1">
    <citation type="journal article" date="2018" name="Int. J. Syst. Evol. Microbiol.">
        <title>Uliginosibacterium sediminicola sp. nov., isolated from freshwater sediment.</title>
        <authorList>
            <person name="Hwang W.M."/>
            <person name="Kim S.M."/>
            <person name="Kang K."/>
            <person name="Ahn T.Y."/>
        </authorList>
    </citation>
    <scope>NUCLEOTIDE SEQUENCE [LARGE SCALE GENOMIC DNA]</scope>
    <source>
        <strain evidence="4 5">M1-21</strain>
    </source>
</reference>
<evidence type="ECO:0000256" key="1">
    <source>
        <dbReference type="SAM" id="MobiDB-lite"/>
    </source>
</evidence>
<evidence type="ECO:0000313" key="5">
    <source>
        <dbReference type="Proteomes" id="UP001410394"/>
    </source>
</evidence>
<comment type="caution">
    <text evidence="4">The sequence shown here is derived from an EMBL/GenBank/DDBJ whole genome shotgun (WGS) entry which is preliminary data.</text>
</comment>
<organism evidence="4 5">
    <name type="scientific">Uliginosibacterium sediminicola</name>
    <dbReference type="NCBI Taxonomy" id="2024550"/>
    <lineage>
        <taxon>Bacteria</taxon>
        <taxon>Pseudomonadati</taxon>
        <taxon>Pseudomonadota</taxon>
        <taxon>Betaproteobacteria</taxon>
        <taxon>Rhodocyclales</taxon>
        <taxon>Zoogloeaceae</taxon>
        <taxon>Uliginosibacterium</taxon>
    </lineage>
</organism>
<feature type="transmembrane region" description="Helical" evidence="2">
    <location>
        <begin position="140"/>
        <end position="157"/>
    </location>
</feature>
<evidence type="ECO:0000259" key="3">
    <source>
        <dbReference type="Pfam" id="PF06580"/>
    </source>
</evidence>
<feature type="transmembrane region" description="Helical" evidence="2">
    <location>
        <begin position="108"/>
        <end position="128"/>
    </location>
</feature>
<evidence type="ECO:0000256" key="2">
    <source>
        <dbReference type="SAM" id="Phobius"/>
    </source>
</evidence>
<gene>
    <name evidence="4" type="ORF">ABDB84_08335</name>
</gene>
<dbReference type="InterPro" id="IPR010559">
    <property type="entry name" value="Sig_transdc_His_kin_internal"/>
</dbReference>
<feature type="transmembrane region" description="Helical" evidence="2">
    <location>
        <begin position="43"/>
        <end position="63"/>
    </location>
</feature>
<dbReference type="SUPFAM" id="SSF55874">
    <property type="entry name" value="ATPase domain of HSP90 chaperone/DNA topoisomerase II/histidine kinase"/>
    <property type="match status" value="1"/>
</dbReference>
<dbReference type="Proteomes" id="UP001410394">
    <property type="component" value="Unassembled WGS sequence"/>
</dbReference>
<keyword evidence="2" id="KW-0472">Membrane</keyword>
<keyword evidence="5" id="KW-1185">Reference proteome</keyword>
<feature type="transmembrane region" description="Helical" evidence="2">
    <location>
        <begin position="75"/>
        <end position="96"/>
    </location>
</feature>
<dbReference type="RefSeq" id="WP_345919253.1">
    <property type="nucleotide sequence ID" value="NZ_JBDIVE010000003.1"/>
</dbReference>
<keyword evidence="2" id="KW-1133">Transmembrane helix</keyword>
<sequence>MASINQAPQDHAVAAQPAPGRANDGARPATTVARVAVPDFRNIGALVRILVVANVLLLATALVRAEALSHLAHDWGYLLGRAQLPILLAALFMYALGTWLPRLSWRELCAMASSNAMLATVLAQAVGLLSGGEDAHLRQVIWSAVAALLVVAYFRWLQIEQTPALDEARILALTARIRPHFFFNSLNGVLGVIRSDPRRAEQALESLAELFRELMKDNRELVPLCDEIDLCNRYLELERLRLGDRLKVKWELKFAPLEAKVPPLMLQPLIENAVYHGIEPSAEPGTVHIGIVRKGRALEIGISNPLTGNPRRSTGNRMALNNIRERLALFFDLEAFLSTEERDGQFRVRIRMPLRKEEK</sequence>
<name>A0ABU9YXS5_9RHOO</name>
<keyword evidence="4" id="KW-0418">Kinase</keyword>
<proteinExistence type="predicted"/>